<dbReference type="RefSeq" id="WP_010898920.1">
    <property type="nucleotide sequence ID" value="NC_002570.2"/>
</dbReference>
<evidence type="ECO:0000313" key="1">
    <source>
        <dbReference type="EMBL" id="BAB06491.1"/>
    </source>
</evidence>
<reference evidence="1 2" key="1">
    <citation type="journal article" date="2000" name="Nucleic Acids Res.">
        <title>Complete genome sequence of the alkaliphilic bacterium Bacillus halodurans and genomic sequence comparison with Bacillus subtilis.</title>
        <authorList>
            <person name="Takami H."/>
            <person name="Nakasone K."/>
            <person name="Takaki Y."/>
            <person name="Maeno G."/>
            <person name="Sasaki R."/>
            <person name="Masui N."/>
            <person name="Fuji F."/>
            <person name="Hirama C."/>
            <person name="Nakamura Y."/>
            <person name="Ogasawara N."/>
            <person name="Kuhara S."/>
            <person name="Horikoshi K."/>
        </authorList>
    </citation>
    <scope>NUCLEOTIDE SEQUENCE [LARGE SCALE GENOMIC DNA]</scope>
    <source>
        <strain evidence="2">ATCC BAA-125 / DSM 18197 / FERM 7344 / JCM 9153 / C-125</strain>
    </source>
</reference>
<evidence type="ECO:0000313" key="2">
    <source>
        <dbReference type="Proteomes" id="UP000001258"/>
    </source>
</evidence>
<dbReference type="Proteomes" id="UP000001258">
    <property type="component" value="Chromosome"/>
</dbReference>
<proteinExistence type="predicted"/>
<keyword evidence="2" id="KW-1185">Reference proteome</keyword>
<accession>Q9K978</accession>
<dbReference type="HOGENOM" id="CLU_2840621_0_0_9"/>
<name>Q9K978_HALH5</name>
<organism evidence="1 2">
    <name type="scientific">Halalkalibacterium halodurans (strain ATCC BAA-125 / DSM 18197 / FERM 7344 / JCM 9153 / C-125)</name>
    <name type="common">Bacillus halodurans</name>
    <dbReference type="NCBI Taxonomy" id="272558"/>
    <lineage>
        <taxon>Bacteria</taxon>
        <taxon>Bacillati</taxon>
        <taxon>Bacillota</taxon>
        <taxon>Bacilli</taxon>
        <taxon>Bacillales</taxon>
        <taxon>Bacillaceae</taxon>
        <taxon>Halalkalibacterium (ex Joshi et al. 2022)</taxon>
    </lineage>
</organism>
<gene>
    <name evidence="1" type="ordered locus">BH2772</name>
</gene>
<dbReference type="STRING" id="272558.gene:10728672"/>
<dbReference type="OrthoDB" id="9806903at2"/>
<dbReference type="PIR" id="D83996">
    <property type="entry name" value="D83996"/>
</dbReference>
<dbReference type="EMBL" id="BA000004">
    <property type="protein sequence ID" value="BAB06491.1"/>
    <property type="molecule type" value="Genomic_DNA"/>
</dbReference>
<dbReference type="AlphaFoldDB" id="Q9K978"/>
<sequence length="65" mass="7669">MVEWTKGFSYAHLNELYTSVALQWHYEKHVDLESIYLNLQADNKKKKNQAWDTEEEADSVGFVGY</sequence>
<protein>
    <submittedName>
        <fullName evidence="1">Cell-division protein</fullName>
    </submittedName>
</protein>
<dbReference type="KEGG" id="bha:BH2772"/>